<evidence type="ECO:0000313" key="11">
    <source>
        <dbReference type="EMBL" id="AEI15154.1"/>
    </source>
</evidence>
<dbReference type="CDD" id="cd02778">
    <property type="entry name" value="MopB_CT_Thiosulfate-R-like"/>
    <property type="match status" value="1"/>
</dbReference>
<keyword evidence="12" id="KW-1185">Reference proteome</keyword>
<gene>
    <name evidence="11" type="ordered locus">Flexsi_1504</name>
</gene>
<dbReference type="GO" id="GO:0050626">
    <property type="term" value="F:trimethylamine-N-oxide reductase (cytochrome c) activity"/>
    <property type="evidence" value="ECO:0007669"/>
    <property type="project" value="UniProtKB-EC"/>
</dbReference>
<evidence type="ECO:0000256" key="6">
    <source>
        <dbReference type="ARBA" id="ARBA00022729"/>
    </source>
</evidence>
<dbReference type="InterPro" id="IPR006963">
    <property type="entry name" value="Mopterin_OxRdtase_4Fe-4S_dom"/>
</dbReference>
<dbReference type="Gene3D" id="2.20.25.90">
    <property type="entry name" value="ADC-like domains"/>
    <property type="match status" value="1"/>
</dbReference>
<evidence type="ECO:0000259" key="10">
    <source>
        <dbReference type="PROSITE" id="PS51669"/>
    </source>
</evidence>
<dbReference type="SUPFAM" id="SSF53706">
    <property type="entry name" value="Formate dehydrogenase/DMSO reductase, domains 1-3"/>
    <property type="match status" value="1"/>
</dbReference>
<evidence type="ECO:0000256" key="1">
    <source>
        <dbReference type="ARBA" id="ARBA00001942"/>
    </source>
</evidence>
<dbReference type="PROSITE" id="PS51669">
    <property type="entry name" value="4FE4S_MOW_BIS_MGD"/>
    <property type="match status" value="1"/>
</dbReference>
<dbReference type="Pfam" id="PF01568">
    <property type="entry name" value="Molydop_binding"/>
    <property type="match status" value="1"/>
</dbReference>
<dbReference type="PROSITE" id="PS51318">
    <property type="entry name" value="TAT"/>
    <property type="match status" value="1"/>
</dbReference>
<evidence type="ECO:0000256" key="5">
    <source>
        <dbReference type="ARBA" id="ARBA00022723"/>
    </source>
</evidence>
<dbReference type="InterPro" id="IPR006655">
    <property type="entry name" value="Mopterin_OxRdtase_prok_CS"/>
</dbReference>
<evidence type="ECO:0000256" key="2">
    <source>
        <dbReference type="ARBA" id="ARBA00010312"/>
    </source>
</evidence>
<dbReference type="SUPFAM" id="SSF50692">
    <property type="entry name" value="ADC-like"/>
    <property type="match status" value="1"/>
</dbReference>
<keyword evidence="3" id="KW-0004">4Fe-4S</keyword>
<dbReference type="eggNOG" id="COG0243">
    <property type="taxonomic scope" value="Bacteria"/>
</dbReference>
<dbReference type="InterPro" id="IPR050612">
    <property type="entry name" value="Prok_Mopterin_Oxidored"/>
</dbReference>
<accession>F8E8N1</accession>
<reference evidence="11 12" key="1">
    <citation type="journal article" date="2011" name="Stand. Genomic Sci.">
        <title>Genome sequence of the moderately thermophilic halophile Flexistipes sinusarabici strain (MAS10).</title>
        <authorList>
            <person name="Lapidus A."/>
            <person name="Chertkov O."/>
            <person name="Nolan M."/>
            <person name="Lucas S."/>
            <person name="Hammon N."/>
            <person name="Deshpande S."/>
            <person name="Cheng J.F."/>
            <person name="Tapia R."/>
            <person name="Han C."/>
            <person name="Goodwin L."/>
            <person name="Pitluck S."/>
            <person name="Liolios K."/>
            <person name="Pagani I."/>
            <person name="Ivanova N."/>
            <person name="Huntemann M."/>
            <person name="Mavromatis K."/>
            <person name="Mikhailova N."/>
            <person name="Pati A."/>
            <person name="Chen A."/>
            <person name="Palaniappan K."/>
            <person name="Land M."/>
            <person name="Hauser L."/>
            <person name="Brambilla E.M."/>
            <person name="Rohde M."/>
            <person name="Abt B."/>
            <person name="Spring S."/>
            <person name="Goker M."/>
            <person name="Bristow J."/>
            <person name="Eisen J.A."/>
            <person name="Markowitz V."/>
            <person name="Hugenholtz P."/>
            <person name="Kyrpides N.C."/>
            <person name="Klenk H.P."/>
            <person name="Woyke T."/>
        </authorList>
    </citation>
    <scope>NUCLEOTIDE SEQUENCE [LARGE SCALE GENOMIC DNA]</scope>
    <source>
        <strain evidence="12">DSM 4947 / MAS 10</strain>
    </source>
</reference>
<protein>
    <submittedName>
        <fullName evidence="11">Trimethylamine-N-oxide reductase (Cytochrome c)</fullName>
        <ecNumber evidence="11">1.7.2.3</ecNumber>
    </submittedName>
</protein>
<dbReference type="InterPro" id="IPR006657">
    <property type="entry name" value="MoPterin_dinucl-bd_dom"/>
</dbReference>
<dbReference type="RefSeq" id="WP_013886635.1">
    <property type="nucleotide sequence ID" value="NC_015672.1"/>
</dbReference>
<dbReference type="Gene3D" id="2.40.40.20">
    <property type="match status" value="1"/>
</dbReference>
<dbReference type="Pfam" id="PF00384">
    <property type="entry name" value="Molybdopterin"/>
    <property type="match status" value="1"/>
</dbReference>
<dbReference type="AlphaFoldDB" id="F8E8N1"/>
<sequence length="774" mass="87304">MSLLKTKLNRRKFLAYSGGTLAAGAMASKFSTIKAVASEHGKQSKESGSKTVPSACAICVNKCSLFADVKDGVIHKLNPNHNFFKSRSMLCARGNVGAKVPYSPDRLKKPLIRTGKRGEGKWKEVSWDEAYDYIIENVIKLINKYDNRSSIAFASTEGLQEEFFRHLTSVVGSTNSVRHPTLCLASNIQGYSSVYGTLPDADIANAKFVVMAGSNRAEAFITPDTIDLAKKHKEQTFVYLDPRATKSAALADKWFPIKPGTDMAVVLAMINVIISEELYDKEFVNKYTHGFDQLKEHVKENTPEWAEKESEIPADEIRWMARKFAENAPASVWYPGRRSSFTANDVYYRRACAILNAIVGAWDRKGGLIPKSGISLKSHEFIFPLYDRVKNRIDGGKVNFAADILPEYIKSNKGMPKDEVAYLSEADGSWVLFRDAILKQKPYPVKGMFVYKQNPVESVPNRSKTLEMLKSMEFICTIDIQMSDTAWYSDVVLPESTYLERWDPAHSLGGVAPVVIFRKPVIDPLFDTKSMKDITVDLTERFLKKEEFWVDAWEEDKAYMRDYVKTFKGVPMSHIIEHQLSDYPGAYKMLMEKGCFYKTDKIPYGKTLKEGARLKTKTGKIELASVRYPEAGLHALPVYQKPSEAPQGKYRFVVGRHAQFTQANTQNVPYLLEAYGHYTNMLWIHPKSALKQGLNDGDYAIVKSSVGEQKVKVHVTEYTRPDTVFYLHGFGRLSKWLTNVYKVGASDAEILEDYAETISGNALLHETFVEIKKA</sequence>
<dbReference type="Pfam" id="PF04879">
    <property type="entry name" value="Molybdop_Fe4S4"/>
    <property type="match status" value="1"/>
</dbReference>
<dbReference type="InterPro" id="IPR006656">
    <property type="entry name" value="Mopterin_OxRdtase"/>
</dbReference>
<dbReference type="KEGG" id="fsi:Flexsi_1504"/>
<name>F8E8N1_FLESM</name>
<keyword evidence="8" id="KW-0408">Iron</keyword>
<dbReference type="EC" id="1.7.2.3" evidence="11"/>
<comment type="cofactor">
    <cofactor evidence="1">
        <name>Mo-bis(molybdopterin guanine dinucleotide)</name>
        <dbReference type="ChEBI" id="CHEBI:60539"/>
    </cofactor>
</comment>
<dbReference type="PANTHER" id="PTHR43742:SF9">
    <property type="entry name" value="TETRATHIONATE REDUCTASE SUBUNIT A"/>
    <property type="match status" value="1"/>
</dbReference>
<proteinExistence type="inferred from homology"/>
<evidence type="ECO:0000256" key="3">
    <source>
        <dbReference type="ARBA" id="ARBA00022485"/>
    </source>
</evidence>
<organism evidence="11 12">
    <name type="scientific">Flexistipes sinusarabici (strain ATCC 49648 / DSM 4947 / MAS 10)</name>
    <dbReference type="NCBI Taxonomy" id="717231"/>
    <lineage>
        <taxon>Bacteria</taxon>
        <taxon>Pseudomonadati</taxon>
        <taxon>Deferribacterota</taxon>
        <taxon>Deferribacteres</taxon>
        <taxon>Deferribacterales</taxon>
        <taxon>Flexistipitaceae</taxon>
        <taxon>Flexistipes</taxon>
    </lineage>
</organism>
<evidence type="ECO:0000256" key="8">
    <source>
        <dbReference type="ARBA" id="ARBA00023004"/>
    </source>
</evidence>
<evidence type="ECO:0000256" key="4">
    <source>
        <dbReference type="ARBA" id="ARBA00022505"/>
    </source>
</evidence>
<keyword evidence="5" id="KW-0479">Metal-binding</keyword>
<dbReference type="Gene3D" id="3.40.50.740">
    <property type="match status" value="1"/>
</dbReference>
<dbReference type="STRING" id="717231.Flexsi_1504"/>
<reference evidence="12" key="2">
    <citation type="submission" date="2011-06" db="EMBL/GenBank/DDBJ databases">
        <title>The complete genome of Flexistipes sinusarabici DSM 4947.</title>
        <authorList>
            <person name="Lucas S."/>
            <person name="Han J."/>
            <person name="Lapidus A."/>
            <person name="Bruce D."/>
            <person name="Goodwin L."/>
            <person name="Pitluck S."/>
            <person name="Peters L."/>
            <person name="Kyrpides N."/>
            <person name="Mavromatis K."/>
            <person name="Ivanova N."/>
            <person name="Mikhailova N."/>
            <person name="Chertkov O."/>
            <person name="Detter J.C."/>
            <person name="Tapia R."/>
            <person name="Han C."/>
            <person name="Land M."/>
            <person name="Hauser L."/>
            <person name="Markowitz V."/>
            <person name="Cheng J.-F."/>
            <person name="Hugenholtz P."/>
            <person name="Woyke T."/>
            <person name="Wu D."/>
            <person name="Spring S."/>
            <person name="Schroeder M."/>
            <person name="Brambilla E."/>
            <person name="Klenk H.-P."/>
            <person name="Eisen J.A."/>
        </authorList>
    </citation>
    <scope>NUCLEOTIDE SEQUENCE [LARGE SCALE GENOMIC DNA]</scope>
    <source>
        <strain evidence="12">DSM 4947 / MAS 10</strain>
    </source>
</reference>
<evidence type="ECO:0000313" key="12">
    <source>
        <dbReference type="Proteomes" id="UP000006621"/>
    </source>
</evidence>
<dbReference type="PANTHER" id="PTHR43742">
    <property type="entry name" value="TRIMETHYLAMINE-N-OXIDE REDUCTASE"/>
    <property type="match status" value="1"/>
</dbReference>
<dbReference type="InterPro" id="IPR009010">
    <property type="entry name" value="Asp_de-COase-like_dom_sf"/>
</dbReference>
<keyword evidence="7 11" id="KW-0560">Oxidoreductase</keyword>
<dbReference type="SMART" id="SM00926">
    <property type="entry name" value="Molybdop_Fe4S4"/>
    <property type="match status" value="1"/>
</dbReference>
<dbReference type="InterPro" id="IPR006311">
    <property type="entry name" value="TAT_signal"/>
</dbReference>
<dbReference type="Proteomes" id="UP000006621">
    <property type="component" value="Chromosome"/>
</dbReference>
<evidence type="ECO:0000256" key="7">
    <source>
        <dbReference type="ARBA" id="ARBA00023002"/>
    </source>
</evidence>
<keyword evidence="4" id="KW-0500">Molybdenum</keyword>
<dbReference type="OrthoDB" id="9803192at2"/>
<dbReference type="GO" id="GO:0051539">
    <property type="term" value="F:4 iron, 4 sulfur cluster binding"/>
    <property type="evidence" value="ECO:0007669"/>
    <property type="project" value="UniProtKB-KW"/>
</dbReference>
<comment type="similarity">
    <text evidence="2">Belongs to the prokaryotic molybdopterin-containing oxidoreductase family.</text>
</comment>
<dbReference type="GO" id="GO:0046872">
    <property type="term" value="F:metal ion binding"/>
    <property type="evidence" value="ECO:0007669"/>
    <property type="project" value="UniProtKB-KW"/>
</dbReference>
<dbReference type="GO" id="GO:0043546">
    <property type="term" value="F:molybdopterin cofactor binding"/>
    <property type="evidence" value="ECO:0007669"/>
    <property type="project" value="InterPro"/>
</dbReference>
<evidence type="ECO:0000256" key="9">
    <source>
        <dbReference type="ARBA" id="ARBA00023014"/>
    </source>
</evidence>
<keyword evidence="6" id="KW-0732">Signal</keyword>
<feature type="domain" description="4Fe-4S Mo/W bis-MGD-type" evidence="10">
    <location>
        <begin position="49"/>
        <end position="105"/>
    </location>
</feature>
<dbReference type="EMBL" id="CP002858">
    <property type="protein sequence ID" value="AEI15154.1"/>
    <property type="molecule type" value="Genomic_DNA"/>
</dbReference>
<dbReference type="PROSITE" id="PS00490">
    <property type="entry name" value="MOLYBDOPTERIN_PROK_2"/>
    <property type="match status" value="1"/>
</dbReference>
<dbReference type="HOGENOM" id="CLU_000422_13_3_0"/>
<dbReference type="Gene3D" id="3.40.228.10">
    <property type="entry name" value="Dimethylsulfoxide Reductase, domain 2"/>
    <property type="match status" value="1"/>
</dbReference>
<keyword evidence="9" id="KW-0411">Iron-sulfur</keyword>